<dbReference type="PIR" id="AD1533">
    <property type="entry name" value="AD1533"/>
</dbReference>
<dbReference type="Pfam" id="PF06030">
    <property type="entry name" value="WxLIP_PGBD"/>
    <property type="match status" value="1"/>
</dbReference>
<reference evidence="5 6" key="1">
    <citation type="journal article" date="2001" name="Science">
        <title>Comparative genomics of Listeria species.</title>
        <authorList>
            <person name="Glaser P."/>
            <person name="Frangeul L."/>
            <person name="Buchrieser C."/>
            <person name="Rusniok C."/>
            <person name="Amend A."/>
            <person name="Baquero F."/>
            <person name="Berche P."/>
            <person name="Bloecker H."/>
            <person name="Brandt P."/>
            <person name="Chakraborty T."/>
            <person name="Charbit A."/>
            <person name="Chetouani F."/>
            <person name="Couve E."/>
            <person name="de Daruvar A."/>
            <person name="Dehoux P."/>
            <person name="Domann E."/>
            <person name="Dominguez-Bernal G."/>
            <person name="Duchaud E."/>
            <person name="Durant L."/>
            <person name="Dussurget O."/>
            <person name="Entian K.-D."/>
            <person name="Fsihi H."/>
            <person name="Garcia-del Portillo F."/>
            <person name="Garrido P."/>
            <person name="Gautier L."/>
            <person name="Goebel W."/>
            <person name="Gomez-Lopez N."/>
            <person name="Hain T."/>
            <person name="Hauf J."/>
            <person name="Jackson D."/>
            <person name="Jones L.-M."/>
            <person name="Kaerst U."/>
            <person name="Kreft J."/>
            <person name="Kuhn M."/>
            <person name="Kunst F."/>
            <person name="Kurapkat G."/>
            <person name="Madueno E."/>
            <person name="Maitournam A."/>
            <person name="Mata Vicente J."/>
            <person name="Ng E."/>
            <person name="Nedjari H."/>
            <person name="Nordsiek G."/>
            <person name="Novella S."/>
            <person name="de Pablos B."/>
            <person name="Perez-Diaz J.-C."/>
            <person name="Purcell R."/>
            <person name="Remmel B."/>
            <person name="Rose M."/>
            <person name="Schlueter T."/>
            <person name="Simoes N."/>
            <person name="Tierrez A."/>
            <person name="Vazquez-Boland J.-A."/>
            <person name="Voss H."/>
            <person name="Wehland J."/>
            <person name="Cossart P."/>
        </authorList>
    </citation>
    <scope>NUCLEOTIDE SEQUENCE [LARGE SCALE GENOMIC DNA]</scope>
    <source>
        <strain evidence="6">ATCC BAA-680 / CLIP 11262</strain>
    </source>
</reference>
<feature type="domain" description="WxL Interacting Protein peptidoglycan binding" evidence="3">
    <location>
        <begin position="33"/>
        <end position="152"/>
    </location>
</feature>
<dbReference type="InterPro" id="IPR021759">
    <property type="entry name" value="WxLIP_HBD"/>
</dbReference>
<dbReference type="eggNOG" id="COG4072">
    <property type="taxonomic scope" value="Bacteria"/>
</dbReference>
<evidence type="ECO:0000313" key="5">
    <source>
        <dbReference type="EMBL" id="CAC96036.1"/>
    </source>
</evidence>
<dbReference type="OrthoDB" id="2148359at2"/>
<feature type="chain" id="PRO_5004319778" evidence="2">
    <location>
        <begin position="29"/>
        <end position="330"/>
    </location>
</feature>
<evidence type="ECO:0000256" key="2">
    <source>
        <dbReference type="SAM" id="SignalP"/>
    </source>
</evidence>
<dbReference type="HOGENOM" id="CLU_051987_0_2_9"/>
<dbReference type="Pfam" id="PF11797">
    <property type="entry name" value="WxLIP_HBD"/>
    <property type="match status" value="1"/>
</dbReference>
<evidence type="ECO:0000259" key="4">
    <source>
        <dbReference type="Pfam" id="PF11797"/>
    </source>
</evidence>
<keyword evidence="1" id="KW-1133">Transmembrane helix</keyword>
<keyword evidence="1" id="KW-0472">Membrane</keyword>
<keyword evidence="1" id="KW-0812">Transmembrane</keyword>
<feature type="transmembrane region" description="Helical" evidence="1">
    <location>
        <begin position="306"/>
        <end position="326"/>
    </location>
</feature>
<gene>
    <name evidence="5" type="ordered locus">lin0804</name>
</gene>
<feature type="domain" description="WxL Interacting Protein host binding" evidence="4">
    <location>
        <begin position="159"/>
        <end position="293"/>
    </location>
</feature>
<protein>
    <submittedName>
        <fullName evidence="5">Lin0804 protein</fullName>
    </submittedName>
</protein>
<dbReference type="Proteomes" id="UP000002513">
    <property type="component" value="Chromosome"/>
</dbReference>
<dbReference type="STRING" id="272626.gene:17565131"/>
<accession>Q92DK9</accession>
<dbReference type="EMBL" id="AL596166">
    <property type="protein sequence ID" value="CAC96036.1"/>
    <property type="molecule type" value="Genomic_DNA"/>
</dbReference>
<proteinExistence type="predicted"/>
<sequence>MKKISLTFMLICLSLIGGIFYSSSAVSAAGFNYTATPILPSSQEQDVTSYFKLRVTPNQEETLQVKIENQSDENQKFKVIVNTASTNQNGIIDYSLHDVEKDSSMKYSIQDLITSDLPIVEVAANSEQIVSLKLKIPEESFKGVLLGGITIEPFQDETKQEQVNNVYTRTFAIQISENDEPIPAKLEAGEVSLSQINYHNVVSLLIKNKAPTIITSVEANIKVTKKGQTEPLLNEVKKDMSIAPNSQFFLPVEWKDLFSAGEYEYEVTLHSHQQDWNFKKAFSVKDKEAKKLNDLSIDEKSDSGTYIYPILVFIKVAVILIALYLFKKKR</sequence>
<feature type="signal peptide" evidence="2">
    <location>
        <begin position="1"/>
        <end position="28"/>
    </location>
</feature>
<name>Q92DK9_LISIN</name>
<evidence type="ECO:0000256" key="1">
    <source>
        <dbReference type="SAM" id="Phobius"/>
    </source>
</evidence>
<dbReference type="AlphaFoldDB" id="Q92DK9"/>
<dbReference type="KEGG" id="lin:lin0804"/>
<dbReference type="RefSeq" id="WP_010990617.1">
    <property type="nucleotide sequence ID" value="NC_003212.1"/>
</dbReference>
<keyword evidence="2" id="KW-0732">Signal</keyword>
<dbReference type="InterPro" id="IPR010317">
    <property type="entry name" value="WxLIP_PGBD"/>
</dbReference>
<organism evidence="5 6">
    <name type="scientific">Listeria innocua serovar 6a (strain ATCC BAA-680 / CLIP 11262)</name>
    <dbReference type="NCBI Taxonomy" id="272626"/>
    <lineage>
        <taxon>Bacteria</taxon>
        <taxon>Bacillati</taxon>
        <taxon>Bacillota</taxon>
        <taxon>Bacilli</taxon>
        <taxon>Bacillales</taxon>
        <taxon>Listeriaceae</taxon>
        <taxon>Listeria</taxon>
    </lineage>
</organism>
<evidence type="ECO:0000313" key="6">
    <source>
        <dbReference type="Proteomes" id="UP000002513"/>
    </source>
</evidence>
<evidence type="ECO:0000259" key="3">
    <source>
        <dbReference type="Pfam" id="PF06030"/>
    </source>
</evidence>